<evidence type="ECO:0000256" key="1">
    <source>
        <dbReference type="ARBA" id="ARBA00022553"/>
    </source>
</evidence>
<dbReference type="Pfam" id="PF00072">
    <property type="entry name" value="Response_reg"/>
    <property type="match status" value="1"/>
</dbReference>
<evidence type="ECO:0000259" key="3">
    <source>
        <dbReference type="PROSITE" id="PS50110"/>
    </source>
</evidence>
<accession>A0A2Z3HB76</accession>
<keyword evidence="1 2" id="KW-0597">Phosphoprotein</keyword>
<sequence length="151" mass="15449">MLKGATVAHVLLIDDDPQVQLLLRMVFEEAGHEVSEASNGRAGVQAYARRAAAVVVCDQFMPVLDGLETIRQLRALDPEAVVVAMTGEPPRGGSAFPAAAHAAGAAAVLSKPFNPAALLHLVGELSAGRGRHDQVRSAEAAISPAGAPGSG</sequence>
<evidence type="ECO:0000256" key="2">
    <source>
        <dbReference type="PROSITE-ProRule" id="PRU00169"/>
    </source>
</evidence>
<dbReference type="InterPro" id="IPR001789">
    <property type="entry name" value="Sig_transdc_resp-reg_receiver"/>
</dbReference>
<dbReference type="EMBL" id="CP025958">
    <property type="protein sequence ID" value="AWM40966.1"/>
    <property type="molecule type" value="Genomic_DNA"/>
</dbReference>
<proteinExistence type="predicted"/>
<dbReference type="PANTHER" id="PTHR44591:SF23">
    <property type="entry name" value="CHEY SUBFAMILY"/>
    <property type="match status" value="1"/>
</dbReference>
<dbReference type="AlphaFoldDB" id="A0A2Z3HB76"/>
<dbReference type="SMART" id="SM00448">
    <property type="entry name" value="REC"/>
    <property type="match status" value="1"/>
</dbReference>
<dbReference type="GO" id="GO:0000160">
    <property type="term" value="P:phosphorelay signal transduction system"/>
    <property type="evidence" value="ECO:0007669"/>
    <property type="project" value="InterPro"/>
</dbReference>
<organism evidence="4 5">
    <name type="scientific">Gemmata obscuriglobus</name>
    <dbReference type="NCBI Taxonomy" id="114"/>
    <lineage>
        <taxon>Bacteria</taxon>
        <taxon>Pseudomonadati</taxon>
        <taxon>Planctomycetota</taxon>
        <taxon>Planctomycetia</taxon>
        <taxon>Gemmatales</taxon>
        <taxon>Gemmataceae</taxon>
        <taxon>Gemmata</taxon>
    </lineage>
</organism>
<keyword evidence="5" id="KW-1185">Reference proteome</keyword>
<evidence type="ECO:0000313" key="4">
    <source>
        <dbReference type="EMBL" id="AWM40966.1"/>
    </source>
</evidence>
<dbReference type="KEGG" id="gog:C1280_30955"/>
<protein>
    <submittedName>
        <fullName evidence="4">Response regulator</fullName>
    </submittedName>
</protein>
<dbReference type="PANTHER" id="PTHR44591">
    <property type="entry name" value="STRESS RESPONSE REGULATOR PROTEIN 1"/>
    <property type="match status" value="1"/>
</dbReference>
<dbReference type="PROSITE" id="PS50110">
    <property type="entry name" value="RESPONSE_REGULATORY"/>
    <property type="match status" value="1"/>
</dbReference>
<gene>
    <name evidence="4" type="ORF">C1280_30955</name>
</gene>
<dbReference type="InterPro" id="IPR050595">
    <property type="entry name" value="Bact_response_regulator"/>
</dbReference>
<dbReference type="CDD" id="cd00156">
    <property type="entry name" value="REC"/>
    <property type="match status" value="1"/>
</dbReference>
<dbReference type="Proteomes" id="UP000245802">
    <property type="component" value="Chromosome"/>
</dbReference>
<dbReference type="SUPFAM" id="SSF52172">
    <property type="entry name" value="CheY-like"/>
    <property type="match status" value="1"/>
</dbReference>
<name>A0A2Z3HB76_9BACT</name>
<dbReference type="InterPro" id="IPR011006">
    <property type="entry name" value="CheY-like_superfamily"/>
</dbReference>
<dbReference type="Gene3D" id="3.40.50.2300">
    <property type="match status" value="1"/>
</dbReference>
<evidence type="ECO:0000313" key="5">
    <source>
        <dbReference type="Proteomes" id="UP000245802"/>
    </source>
</evidence>
<reference evidence="4 5" key="1">
    <citation type="submission" date="2018-01" db="EMBL/GenBank/DDBJ databases">
        <title>G. obscuriglobus.</title>
        <authorList>
            <person name="Franke J."/>
            <person name="Blomberg W."/>
            <person name="Selmecki A."/>
        </authorList>
    </citation>
    <scope>NUCLEOTIDE SEQUENCE [LARGE SCALE GENOMIC DNA]</scope>
    <source>
        <strain evidence="4 5">DSM 5831</strain>
    </source>
</reference>
<feature type="modified residue" description="4-aspartylphosphate" evidence="2">
    <location>
        <position position="58"/>
    </location>
</feature>
<feature type="domain" description="Response regulatory" evidence="3">
    <location>
        <begin position="9"/>
        <end position="126"/>
    </location>
</feature>